<dbReference type="OrthoDB" id="5983381at2759"/>
<name>A0A183GDV9_HELPZ</name>
<feature type="region of interest" description="Disordered" evidence="2">
    <location>
        <begin position="147"/>
        <end position="268"/>
    </location>
</feature>
<dbReference type="PANTHER" id="PTHR24637">
    <property type="entry name" value="COLLAGEN"/>
    <property type="match status" value="1"/>
</dbReference>
<evidence type="ECO:0000256" key="3">
    <source>
        <dbReference type="SAM" id="Phobius"/>
    </source>
</evidence>
<proteinExistence type="predicted"/>
<evidence type="ECO:0000256" key="1">
    <source>
        <dbReference type="ARBA" id="ARBA00022737"/>
    </source>
</evidence>
<sequence length="337" mass="35143">MDVARSSSYLAIGISNIAIIATLAYIPYMLTKMDSVRKTLKVHNDEFLVVESAVRSEFRSIRDNGSTPRKRRQAREGVCECESANICPPGAKGMPGAPGHDGEMGIALKLVHRLYRITRFSFKGIGGPPGEKGSVGVPGDYIRPKQDACRQCPPGQQGQAGYMGSPGEPGSTGEAGDIGMAGRPGSPGMNGMPGDHGQEGLAGNMGEVGPPGNDGIRGEKGPAGSKGDAGEIGPVGPPGYSGRDGGGGPMGPTGEPGPAGSPGNPGFSGALGHPATEVITFCFHIFFCVAPNFTFLETSALESVIVSIILAARHFFFGRRLFRRRVRRLEFLSSSEV</sequence>
<organism evidence="5 6">
    <name type="scientific">Heligmosomoides polygyrus</name>
    <name type="common">Parasitic roundworm</name>
    <dbReference type="NCBI Taxonomy" id="6339"/>
    <lineage>
        <taxon>Eukaryota</taxon>
        <taxon>Metazoa</taxon>
        <taxon>Ecdysozoa</taxon>
        <taxon>Nematoda</taxon>
        <taxon>Chromadorea</taxon>
        <taxon>Rhabditida</taxon>
        <taxon>Rhabditina</taxon>
        <taxon>Rhabditomorpha</taxon>
        <taxon>Strongyloidea</taxon>
        <taxon>Heligmosomidae</taxon>
        <taxon>Heligmosomoides</taxon>
    </lineage>
</organism>
<dbReference type="EMBL" id="UZAH01032170">
    <property type="protein sequence ID" value="VDP20104.1"/>
    <property type="molecule type" value="Genomic_DNA"/>
</dbReference>
<feature type="transmembrane region" description="Helical" evidence="3">
    <location>
        <begin position="6"/>
        <end position="28"/>
    </location>
</feature>
<evidence type="ECO:0000313" key="5">
    <source>
        <dbReference type="Proteomes" id="UP000050761"/>
    </source>
</evidence>
<accession>A0A183GDV9</accession>
<evidence type="ECO:0000313" key="4">
    <source>
        <dbReference type="EMBL" id="VDP20104.1"/>
    </source>
</evidence>
<reference evidence="6" key="2">
    <citation type="submission" date="2019-09" db="UniProtKB">
        <authorList>
            <consortium name="WormBaseParasite"/>
        </authorList>
    </citation>
    <scope>IDENTIFICATION</scope>
</reference>
<accession>A0A3P8CKT1</accession>
<keyword evidence="3" id="KW-1133">Transmembrane helix</keyword>
<gene>
    <name evidence="4" type="ORF">HPBE_LOCUS20461</name>
</gene>
<evidence type="ECO:0000256" key="2">
    <source>
        <dbReference type="SAM" id="MobiDB-lite"/>
    </source>
</evidence>
<keyword evidence="3" id="KW-0812">Transmembrane</keyword>
<dbReference type="PANTHER" id="PTHR24637:SF298">
    <property type="entry name" value="CUTICLE COLLAGEN 75-RELATED"/>
    <property type="match status" value="1"/>
</dbReference>
<keyword evidence="3" id="KW-0472">Membrane</keyword>
<feature type="transmembrane region" description="Helical" evidence="3">
    <location>
        <begin position="300"/>
        <end position="318"/>
    </location>
</feature>
<dbReference type="AlphaFoldDB" id="A0A183GDV9"/>
<protein>
    <submittedName>
        <fullName evidence="6">Col_cuticle_N domain-containing protein</fullName>
    </submittedName>
</protein>
<dbReference type="Proteomes" id="UP000050761">
    <property type="component" value="Unassembled WGS sequence"/>
</dbReference>
<evidence type="ECO:0000313" key="6">
    <source>
        <dbReference type="WBParaSite" id="HPBE_0002046301-mRNA-1"/>
    </source>
</evidence>
<keyword evidence="5" id="KW-1185">Reference proteome</keyword>
<keyword evidence="1" id="KW-0677">Repeat</keyword>
<dbReference type="WBParaSite" id="HPBE_0002046301-mRNA-1">
    <property type="protein sequence ID" value="HPBE_0002046301-mRNA-1"/>
    <property type="gene ID" value="HPBE_0002046301"/>
</dbReference>
<feature type="compositionally biased region" description="Gly residues" evidence="2">
    <location>
        <begin position="242"/>
        <end position="251"/>
    </location>
</feature>
<reference evidence="4 5" key="1">
    <citation type="submission" date="2018-11" db="EMBL/GenBank/DDBJ databases">
        <authorList>
            <consortium name="Pathogen Informatics"/>
        </authorList>
    </citation>
    <scope>NUCLEOTIDE SEQUENCE [LARGE SCALE GENOMIC DNA]</scope>
</reference>